<proteinExistence type="predicted"/>
<evidence type="ECO:0000313" key="1">
    <source>
        <dbReference type="EMBL" id="MEX0380684.1"/>
    </source>
</evidence>
<dbReference type="Proteomes" id="UP001556617">
    <property type="component" value="Unassembled WGS sequence"/>
</dbReference>
<keyword evidence="2" id="KW-1185">Reference proteome</keyword>
<evidence type="ECO:0000313" key="2">
    <source>
        <dbReference type="Proteomes" id="UP001556617"/>
    </source>
</evidence>
<gene>
    <name evidence="1" type="ORF">AB3K24_04880</name>
</gene>
<reference evidence="1 2" key="1">
    <citation type="submission" date="2024-07" db="EMBL/GenBank/DDBJ databases">
        <authorList>
            <person name="Yun M."/>
        </authorList>
    </citation>
    <scope>NUCLEOTIDE SEQUENCE [LARGE SCALE GENOMIC DNA]</scope>
    <source>
        <strain evidence="1 2">MS01</strain>
    </source>
</reference>
<sequence length="85" mass="10056">MTQIDDIVSDIQQLFKKQTNTIYAVRIINQIYSKKVNIFFEYYKLGQATHTQQIAQLDDSYRLKIPEIAKKIRHETKLTVHTNIT</sequence>
<dbReference type="EMBL" id="JBFPER010000001">
    <property type="protein sequence ID" value="MEX0380684.1"/>
    <property type="molecule type" value="Genomic_DNA"/>
</dbReference>
<dbReference type="RefSeq" id="WP_367974077.1">
    <property type="nucleotide sequence ID" value="NZ_JBFPEQ010000001.1"/>
</dbReference>
<name>A0ABV3S4A8_9LACO</name>
<organism evidence="1 2">
    <name type="scientific">Leuconostoc aquikimchii</name>
    <dbReference type="NCBI Taxonomy" id="3236804"/>
    <lineage>
        <taxon>Bacteria</taxon>
        <taxon>Bacillati</taxon>
        <taxon>Bacillota</taxon>
        <taxon>Bacilli</taxon>
        <taxon>Lactobacillales</taxon>
        <taxon>Lactobacillaceae</taxon>
        <taxon>Leuconostoc</taxon>
    </lineage>
</organism>
<protein>
    <submittedName>
        <fullName evidence="1">Uncharacterized protein</fullName>
    </submittedName>
</protein>
<comment type="caution">
    <text evidence="1">The sequence shown here is derived from an EMBL/GenBank/DDBJ whole genome shotgun (WGS) entry which is preliminary data.</text>
</comment>
<accession>A0ABV3S4A8</accession>